<evidence type="ECO:0008006" key="5">
    <source>
        <dbReference type="Google" id="ProtNLM"/>
    </source>
</evidence>
<evidence type="ECO:0000256" key="1">
    <source>
        <dbReference type="ARBA" id="ARBA00007946"/>
    </source>
</evidence>
<gene>
    <name evidence="3" type="ORF">PEBR_23640</name>
</gene>
<evidence type="ECO:0000313" key="4">
    <source>
        <dbReference type="Proteomes" id="UP000190744"/>
    </source>
</evidence>
<protein>
    <recommendedName>
        <fullName evidence="5">Terpene synthase</fullName>
    </recommendedName>
</protein>
<comment type="similarity">
    <text evidence="1">Belongs to the trichodiene synthase family.</text>
</comment>
<comment type="caution">
    <text evidence="3">The sequence shown here is derived from an EMBL/GenBank/DDBJ whole genome shotgun (WGS) entry which is preliminary data.</text>
</comment>
<dbReference type="InterPro" id="IPR008949">
    <property type="entry name" value="Isoprenoid_synthase_dom_sf"/>
</dbReference>
<dbReference type="Gene3D" id="1.10.600.10">
    <property type="entry name" value="Farnesyl Diphosphate Synthase"/>
    <property type="match status" value="1"/>
</dbReference>
<proteinExistence type="inferred from homology"/>
<evidence type="ECO:0000313" key="3">
    <source>
        <dbReference type="EMBL" id="OOQ86044.1"/>
    </source>
</evidence>
<accession>A0A1S9RKJ2</accession>
<keyword evidence="2" id="KW-0456">Lyase</keyword>
<name>A0A1S9RKJ2_PENBI</name>
<evidence type="ECO:0000256" key="2">
    <source>
        <dbReference type="ARBA" id="ARBA00023239"/>
    </source>
</evidence>
<reference evidence="4" key="1">
    <citation type="submission" date="2015-09" db="EMBL/GenBank/DDBJ databases">
        <authorList>
            <person name="Fill T.P."/>
            <person name="Baretta J.F."/>
            <person name="de Almeida L.G."/>
            <person name="Rocha M."/>
            <person name="de Souza D.H."/>
            <person name="Malavazi I."/>
            <person name="Cerdeira L.T."/>
            <person name="Hong H."/>
            <person name="Samborskyy M."/>
            <person name="de Vasconcelos A.T."/>
            <person name="Leadlay P."/>
            <person name="Rodrigues-Filho E."/>
        </authorList>
    </citation>
    <scope>NUCLEOTIDE SEQUENCE [LARGE SCALE GENOMIC DNA]</scope>
    <source>
        <strain evidence="4">LaBioMMi 136</strain>
    </source>
</reference>
<dbReference type="EMBL" id="LJBN01000158">
    <property type="protein sequence ID" value="OOQ86044.1"/>
    <property type="molecule type" value="Genomic_DNA"/>
</dbReference>
<sequence length="378" mass="42918">MERITPQQLSDILVDFLCQFSYQDDVCLPRSEFHAIQDYASTFLPYEEKIVAGMSEYAHATFPFLPLEIRQRAVVYDAYQMSIDDLDHEDHDSLDGLCPQLSGQTTIQHPVWQGFFNALPDFLRFYGPYCQTTLLRGALEFIQATTVERTLFRGYPGSKFPDYVRRMSAQGPVQGAVCFPEQEFPQREYLSAIASVEAELEDWVGTVNDLFSFYKESDTAVDRINYPLNVSACTGRTPAEVLWEISDIALACKTRMEVILASAGKESVQRRVQEFLTGYIRYHLACDRYRLGELCVKTGDVDLLAYYRMSRRAVGALEAPFLPVHPSRRNRAAPPRSDGIWLAKTHADTSDNVNATGKGFLGFSWARKAFARVISLRM</sequence>
<dbReference type="GO" id="GO:0016838">
    <property type="term" value="F:carbon-oxygen lyase activity, acting on phosphates"/>
    <property type="evidence" value="ECO:0007669"/>
    <property type="project" value="InterPro"/>
</dbReference>
<dbReference type="SUPFAM" id="SSF48576">
    <property type="entry name" value="Terpenoid synthases"/>
    <property type="match status" value="1"/>
</dbReference>
<dbReference type="Proteomes" id="UP000190744">
    <property type="component" value="Unassembled WGS sequence"/>
</dbReference>
<dbReference type="Pfam" id="PF06330">
    <property type="entry name" value="TRI5"/>
    <property type="match status" value="1"/>
</dbReference>
<dbReference type="AlphaFoldDB" id="A0A1S9RKJ2"/>
<organism evidence="3 4">
    <name type="scientific">Penicillium brasilianum</name>
    <dbReference type="NCBI Taxonomy" id="104259"/>
    <lineage>
        <taxon>Eukaryota</taxon>
        <taxon>Fungi</taxon>
        <taxon>Dikarya</taxon>
        <taxon>Ascomycota</taxon>
        <taxon>Pezizomycotina</taxon>
        <taxon>Eurotiomycetes</taxon>
        <taxon>Eurotiomycetidae</taxon>
        <taxon>Eurotiales</taxon>
        <taxon>Aspergillaceae</taxon>
        <taxon>Penicillium</taxon>
    </lineage>
</organism>
<dbReference type="InterPro" id="IPR024652">
    <property type="entry name" value="Trichodiene_synth"/>
</dbReference>